<comment type="caution">
    <text evidence="1">The sequence shown here is derived from an EMBL/GenBank/DDBJ whole genome shotgun (WGS) entry which is preliminary data.</text>
</comment>
<gene>
    <name evidence="1" type="ORF">JQC72_07190</name>
</gene>
<dbReference type="RefSeq" id="WP_205494234.1">
    <property type="nucleotide sequence ID" value="NZ_JAFHAP010000007.1"/>
</dbReference>
<evidence type="ECO:0000313" key="1">
    <source>
        <dbReference type="EMBL" id="MBN2909307.1"/>
    </source>
</evidence>
<sequence>MMVDGWRLEIGNGDGHMARVIPIERLQAARTERLRQEALEGFPWDRMDRFMDKVMIPTLVYLPEERQIPVCEALYRLAYEAFLLGITASRSIFYDRCPPRFSSRPMAWVGIYDEVYEHRGNELIQSIAEEFSLSLILSDWAVESVWIAMEAMVPEWFSLGVHHGLSRRLEKR</sequence>
<keyword evidence="2" id="KW-1185">Reference proteome</keyword>
<name>A0ABS2WID3_9BACL</name>
<accession>A0ABS2WID3</accession>
<evidence type="ECO:0000313" key="2">
    <source>
        <dbReference type="Proteomes" id="UP001177120"/>
    </source>
</evidence>
<proteinExistence type="predicted"/>
<organism evidence="1 2">
    <name type="scientific">Polycladomyces zharkentensis</name>
    <dbReference type="NCBI Taxonomy" id="2807616"/>
    <lineage>
        <taxon>Bacteria</taxon>
        <taxon>Bacillati</taxon>
        <taxon>Bacillota</taxon>
        <taxon>Bacilli</taxon>
        <taxon>Bacillales</taxon>
        <taxon>Thermoactinomycetaceae</taxon>
        <taxon>Polycladomyces</taxon>
    </lineage>
</organism>
<dbReference type="EMBL" id="JAFHAP010000007">
    <property type="protein sequence ID" value="MBN2909307.1"/>
    <property type="molecule type" value="Genomic_DNA"/>
</dbReference>
<dbReference type="Proteomes" id="UP001177120">
    <property type="component" value="Unassembled WGS sequence"/>
</dbReference>
<protein>
    <submittedName>
        <fullName evidence="1">Uncharacterized protein</fullName>
    </submittedName>
</protein>
<reference evidence="1" key="1">
    <citation type="journal article" date="2024" name="Int. J. Syst. Evol. Microbiol.">
        <title>Polycladomyces zharkentensis sp. nov., a novel thermophilic cellulose- and starch-degrading member of the Bacillota from a geothermal aquifer in Kazakhstan.</title>
        <authorList>
            <person name="Mashzhan A."/>
            <person name="Kistaubayeva A."/>
            <person name="Javier-Lopez R."/>
            <person name="Bissenova U."/>
            <person name="Bissenbay A."/>
            <person name="Birkeland N.K."/>
        </authorList>
    </citation>
    <scope>NUCLEOTIDE SEQUENCE</scope>
    <source>
        <strain evidence="1">ZKZ2T</strain>
    </source>
</reference>